<dbReference type="Proteomes" id="UP000885792">
    <property type="component" value="Unassembled WGS sequence"/>
</dbReference>
<gene>
    <name evidence="1" type="ORF">ENJ61_03950</name>
</gene>
<evidence type="ECO:0000313" key="1">
    <source>
        <dbReference type="EMBL" id="HHJ64041.1"/>
    </source>
</evidence>
<sequence>MRVNALVVDIEGTTSEITEKLNEVLDAIYEEGGEVLDVKVTHAREHGIDGFTVVYTVLYRSEREVPEE</sequence>
<evidence type="ECO:0008006" key="2">
    <source>
        <dbReference type="Google" id="ProtNLM"/>
    </source>
</evidence>
<comment type="caution">
    <text evidence="1">The sequence shown here is derived from an EMBL/GenBank/DDBJ whole genome shotgun (WGS) entry which is preliminary data.</text>
</comment>
<name>A0A7C5QEG0_AQUAO</name>
<protein>
    <recommendedName>
        <fullName evidence="2">Dodecin domain-containing protein</fullName>
    </recommendedName>
</protein>
<accession>A0A7C5QEG0</accession>
<proteinExistence type="predicted"/>
<organism evidence="1">
    <name type="scientific">Aquifex aeolicus</name>
    <dbReference type="NCBI Taxonomy" id="63363"/>
    <lineage>
        <taxon>Bacteria</taxon>
        <taxon>Pseudomonadati</taxon>
        <taxon>Aquificota</taxon>
        <taxon>Aquificia</taxon>
        <taxon>Aquificales</taxon>
        <taxon>Aquificaceae</taxon>
        <taxon>Aquifex</taxon>
    </lineage>
</organism>
<dbReference type="AlphaFoldDB" id="A0A7C5QEG0"/>
<reference evidence="1" key="1">
    <citation type="journal article" date="2020" name="mSystems">
        <title>Genome- and Community-Level Interaction Insights into Carbon Utilization and Element Cycling Functions of Hydrothermarchaeota in Hydrothermal Sediment.</title>
        <authorList>
            <person name="Zhou Z."/>
            <person name="Liu Y."/>
            <person name="Xu W."/>
            <person name="Pan J."/>
            <person name="Luo Z.H."/>
            <person name="Li M."/>
        </authorList>
    </citation>
    <scope>NUCLEOTIDE SEQUENCE [LARGE SCALE GENOMIC DNA]</scope>
    <source>
        <strain evidence="1">HyVt-501</strain>
    </source>
</reference>
<dbReference type="EMBL" id="DRNB01000145">
    <property type="protein sequence ID" value="HHJ64041.1"/>
    <property type="molecule type" value="Genomic_DNA"/>
</dbReference>